<dbReference type="AlphaFoldDB" id="A0A6J7N3A2"/>
<protein>
    <submittedName>
        <fullName evidence="1">Unannotated protein</fullName>
    </submittedName>
</protein>
<name>A0A6J7N3A2_9ZZZZ</name>
<accession>A0A6J7N3A2</accession>
<reference evidence="1" key="1">
    <citation type="submission" date="2020-05" db="EMBL/GenBank/DDBJ databases">
        <authorList>
            <person name="Chiriac C."/>
            <person name="Salcher M."/>
            <person name="Ghai R."/>
            <person name="Kavagutti S V."/>
        </authorList>
    </citation>
    <scope>NUCLEOTIDE SEQUENCE</scope>
</reference>
<gene>
    <name evidence="1" type="ORF">UFOPK4000_00529</name>
</gene>
<sequence length="64" mass="6865">MQRTDGALSPTHVEAKCHDPIDHVVSGCDCIEHVANRSNLCLANRKIGGIPGIPVVIGRRIAHD</sequence>
<organism evidence="1">
    <name type="scientific">freshwater metagenome</name>
    <dbReference type="NCBI Taxonomy" id="449393"/>
    <lineage>
        <taxon>unclassified sequences</taxon>
        <taxon>metagenomes</taxon>
        <taxon>ecological metagenomes</taxon>
    </lineage>
</organism>
<dbReference type="EMBL" id="CAFBOT010000069">
    <property type="protein sequence ID" value="CAB4987930.1"/>
    <property type="molecule type" value="Genomic_DNA"/>
</dbReference>
<proteinExistence type="predicted"/>
<evidence type="ECO:0000313" key="1">
    <source>
        <dbReference type="EMBL" id="CAB4987930.1"/>
    </source>
</evidence>